<feature type="compositionally biased region" description="Low complexity" evidence="1">
    <location>
        <begin position="8"/>
        <end position="23"/>
    </location>
</feature>
<feature type="compositionally biased region" description="Basic and acidic residues" evidence="1">
    <location>
        <begin position="364"/>
        <end position="373"/>
    </location>
</feature>
<evidence type="ECO:0000256" key="1">
    <source>
        <dbReference type="SAM" id="MobiDB-lite"/>
    </source>
</evidence>
<gene>
    <name evidence="2" type="ORF">B0H16DRAFT_1762483</name>
</gene>
<feature type="region of interest" description="Disordered" evidence="1">
    <location>
        <begin position="132"/>
        <end position="155"/>
    </location>
</feature>
<evidence type="ECO:0000313" key="2">
    <source>
        <dbReference type="EMBL" id="KAJ7737572.1"/>
    </source>
</evidence>
<dbReference type="Proteomes" id="UP001215598">
    <property type="component" value="Unassembled WGS sequence"/>
</dbReference>
<organism evidence="2 3">
    <name type="scientific">Mycena metata</name>
    <dbReference type="NCBI Taxonomy" id="1033252"/>
    <lineage>
        <taxon>Eukaryota</taxon>
        <taxon>Fungi</taxon>
        <taxon>Dikarya</taxon>
        <taxon>Basidiomycota</taxon>
        <taxon>Agaricomycotina</taxon>
        <taxon>Agaricomycetes</taxon>
        <taxon>Agaricomycetidae</taxon>
        <taxon>Agaricales</taxon>
        <taxon>Marasmiineae</taxon>
        <taxon>Mycenaceae</taxon>
        <taxon>Mycena</taxon>
    </lineage>
</organism>
<evidence type="ECO:0000313" key="3">
    <source>
        <dbReference type="Proteomes" id="UP001215598"/>
    </source>
</evidence>
<dbReference type="EMBL" id="JARKIB010000116">
    <property type="protein sequence ID" value="KAJ7737572.1"/>
    <property type="molecule type" value="Genomic_DNA"/>
</dbReference>
<keyword evidence="3" id="KW-1185">Reference proteome</keyword>
<protein>
    <submittedName>
        <fullName evidence="2">Uncharacterized protein</fullName>
    </submittedName>
</protein>
<feature type="compositionally biased region" description="Polar residues" evidence="1">
    <location>
        <begin position="43"/>
        <end position="52"/>
    </location>
</feature>
<feature type="compositionally biased region" description="Low complexity" evidence="1">
    <location>
        <begin position="53"/>
        <end position="73"/>
    </location>
</feature>
<feature type="region of interest" description="Disordered" evidence="1">
    <location>
        <begin position="1"/>
        <end position="23"/>
    </location>
</feature>
<name>A0AAD7I8R1_9AGAR</name>
<reference evidence="2" key="1">
    <citation type="submission" date="2023-03" db="EMBL/GenBank/DDBJ databases">
        <title>Massive genome expansion in bonnet fungi (Mycena s.s.) driven by repeated elements and novel gene families across ecological guilds.</title>
        <authorList>
            <consortium name="Lawrence Berkeley National Laboratory"/>
            <person name="Harder C.B."/>
            <person name="Miyauchi S."/>
            <person name="Viragh M."/>
            <person name="Kuo A."/>
            <person name="Thoen E."/>
            <person name="Andreopoulos B."/>
            <person name="Lu D."/>
            <person name="Skrede I."/>
            <person name="Drula E."/>
            <person name="Henrissat B."/>
            <person name="Morin E."/>
            <person name="Kohler A."/>
            <person name="Barry K."/>
            <person name="LaButti K."/>
            <person name="Morin E."/>
            <person name="Salamov A."/>
            <person name="Lipzen A."/>
            <person name="Mereny Z."/>
            <person name="Hegedus B."/>
            <person name="Baldrian P."/>
            <person name="Stursova M."/>
            <person name="Weitz H."/>
            <person name="Taylor A."/>
            <person name="Grigoriev I.V."/>
            <person name="Nagy L.G."/>
            <person name="Martin F."/>
            <person name="Kauserud H."/>
        </authorList>
    </citation>
    <scope>NUCLEOTIDE SEQUENCE</scope>
    <source>
        <strain evidence="2">CBHHK182m</strain>
    </source>
</reference>
<dbReference type="AlphaFoldDB" id="A0AAD7I8R1"/>
<sequence>MHAVPSNTAVPHPVTPTDDTPTPRGILLFEYHVHSSVDMPPGTDSSTGIQNDATAGCTTTSAPPASPAADISSSSSRCAEGALCLHHHMGLPARATDRRCRHVHVSASSLRRRILAHRPRASFRISSFRIASRRRSRTTAPPPTHHRRRTTADAPAQKRIIDGSFHRSLALALLARLSKRTTTKYKRMRIRTPPHPAERRVVFLDHRDGETGEGEAAGGVRAMRSMRLGIDRITISIDETKNASENEEEKKWEEGRKNWDEVTDADATGCLRIAEHTTTNVDDCTHGEHLYAPPGPNLPPTSMTTNVRTPRTQIQPGRGGGAATRGRESYNAANAESIAADENTPAPARENKFVSIGRKKHNKGREERERFGEPSRPPIVDTGPGPVS</sequence>
<comment type="caution">
    <text evidence="2">The sequence shown here is derived from an EMBL/GenBank/DDBJ whole genome shotgun (WGS) entry which is preliminary data.</text>
</comment>
<accession>A0AAD7I8R1</accession>
<feature type="region of interest" description="Disordered" evidence="1">
    <location>
        <begin position="37"/>
        <end position="73"/>
    </location>
</feature>
<feature type="region of interest" description="Disordered" evidence="1">
    <location>
        <begin position="336"/>
        <end position="388"/>
    </location>
</feature>
<proteinExistence type="predicted"/>